<evidence type="ECO:0000313" key="3">
    <source>
        <dbReference type="EMBL" id="SHK82007.1"/>
    </source>
</evidence>
<reference evidence="4" key="1">
    <citation type="submission" date="2016-11" db="EMBL/GenBank/DDBJ databases">
        <authorList>
            <person name="Varghese N."/>
            <person name="Submissions S."/>
        </authorList>
    </citation>
    <scope>NUCLEOTIDE SEQUENCE [LARGE SCALE GENOMIC DNA]</scope>
    <source>
        <strain evidence="4">DX253</strain>
    </source>
</reference>
<evidence type="ECO:0000256" key="1">
    <source>
        <dbReference type="SAM" id="Phobius"/>
    </source>
</evidence>
<dbReference type="Proteomes" id="UP000184203">
    <property type="component" value="Unassembled WGS sequence"/>
</dbReference>
<gene>
    <name evidence="3" type="ORF">SAMN05444342_2284</name>
</gene>
<evidence type="ECO:0000313" key="4">
    <source>
        <dbReference type="Proteomes" id="UP000184203"/>
    </source>
</evidence>
<organism evidence="3 4">
    <name type="scientific">Haladaptatus paucihalophilus DX253</name>
    <dbReference type="NCBI Taxonomy" id="797209"/>
    <lineage>
        <taxon>Archaea</taxon>
        <taxon>Methanobacteriati</taxon>
        <taxon>Methanobacteriota</taxon>
        <taxon>Stenosarchaea group</taxon>
        <taxon>Halobacteria</taxon>
        <taxon>Halobacteriales</taxon>
        <taxon>Haladaptataceae</taxon>
        <taxon>Haladaptatus</taxon>
    </lineage>
</organism>
<sequence>MNWSLIARCSLRYSLVYAGLTVGAVFALTKSELALLTLFGLGLAVLLFALGGTGTVRMGTAMANADSMGLESTIVDPADLQATQLQSDVKVLFYGIGLLVCGMAALVLVG</sequence>
<feature type="transmembrane region" description="Helical" evidence="1">
    <location>
        <begin position="12"/>
        <end position="28"/>
    </location>
</feature>
<dbReference type="RefSeq" id="WP_232423802.1">
    <property type="nucleotide sequence ID" value="NZ_AEMG01000009.1"/>
</dbReference>
<name>A0A1M6VKC6_HALPU</name>
<keyword evidence="1" id="KW-0812">Transmembrane</keyword>
<evidence type="ECO:0000259" key="2">
    <source>
        <dbReference type="Pfam" id="PF26267"/>
    </source>
</evidence>
<dbReference type="Pfam" id="PF26267">
    <property type="entry name" value="DUF8070"/>
    <property type="match status" value="1"/>
</dbReference>
<feature type="domain" description="DUF8070" evidence="2">
    <location>
        <begin position="1"/>
        <end position="109"/>
    </location>
</feature>
<dbReference type="InterPro" id="IPR058383">
    <property type="entry name" value="DUF8070"/>
</dbReference>
<keyword evidence="4" id="KW-1185">Reference proteome</keyword>
<keyword evidence="1" id="KW-1133">Transmembrane helix</keyword>
<keyword evidence="1" id="KW-0472">Membrane</keyword>
<accession>A0A1M6VKC6</accession>
<feature type="transmembrane region" description="Helical" evidence="1">
    <location>
        <begin position="91"/>
        <end position="109"/>
    </location>
</feature>
<dbReference type="EMBL" id="FRAN01000003">
    <property type="protein sequence ID" value="SHK82007.1"/>
    <property type="molecule type" value="Genomic_DNA"/>
</dbReference>
<proteinExistence type="predicted"/>
<protein>
    <recommendedName>
        <fullName evidence="2">DUF8070 domain-containing protein</fullName>
    </recommendedName>
</protein>
<feature type="transmembrane region" description="Helical" evidence="1">
    <location>
        <begin position="34"/>
        <end position="52"/>
    </location>
</feature>
<dbReference type="AlphaFoldDB" id="A0A1M6VKC6"/>